<gene>
    <name evidence="2" type="ORF">ACIGXA_34490</name>
</gene>
<comment type="caution">
    <text evidence="2">The sequence shown here is derived from an EMBL/GenBank/DDBJ whole genome shotgun (WGS) entry which is preliminary data.</text>
</comment>
<feature type="signal peptide" evidence="1">
    <location>
        <begin position="1"/>
        <end position="23"/>
    </location>
</feature>
<dbReference type="EMBL" id="JBITYG010000013">
    <property type="protein sequence ID" value="MFI9105626.1"/>
    <property type="molecule type" value="Genomic_DNA"/>
</dbReference>
<evidence type="ECO:0000256" key="1">
    <source>
        <dbReference type="SAM" id="SignalP"/>
    </source>
</evidence>
<name>A0ABW8CJS9_9ACTN</name>
<dbReference type="Gene3D" id="1.10.4030.10">
    <property type="entry name" value="Porin chaperone SurA, peptide-binding domain"/>
    <property type="match status" value="1"/>
</dbReference>
<dbReference type="RefSeq" id="WP_399656459.1">
    <property type="nucleotide sequence ID" value="NZ_JBITYG010000013.1"/>
</dbReference>
<evidence type="ECO:0000313" key="3">
    <source>
        <dbReference type="Proteomes" id="UP001614394"/>
    </source>
</evidence>
<dbReference type="PROSITE" id="PS51257">
    <property type="entry name" value="PROKAR_LIPOPROTEIN"/>
    <property type="match status" value="1"/>
</dbReference>
<reference evidence="2 3" key="1">
    <citation type="submission" date="2024-10" db="EMBL/GenBank/DDBJ databases">
        <title>The Natural Products Discovery Center: Release of the First 8490 Sequenced Strains for Exploring Actinobacteria Biosynthetic Diversity.</title>
        <authorList>
            <person name="Kalkreuter E."/>
            <person name="Kautsar S.A."/>
            <person name="Yang D."/>
            <person name="Bader C.D."/>
            <person name="Teijaro C.N."/>
            <person name="Fluegel L."/>
            <person name="Davis C.M."/>
            <person name="Simpson J.R."/>
            <person name="Lauterbach L."/>
            <person name="Steele A.D."/>
            <person name="Gui C."/>
            <person name="Meng S."/>
            <person name="Li G."/>
            <person name="Viehrig K."/>
            <person name="Ye F."/>
            <person name="Su P."/>
            <person name="Kiefer A.F."/>
            <person name="Nichols A."/>
            <person name="Cepeda A.J."/>
            <person name="Yan W."/>
            <person name="Fan B."/>
            <person name="Jiang Y."/>
            <person name="Adhikari A."/>
            <person name="Zheng C.-J."/>
            <person name="Schuster L."/>
            <person name="Cowan T.M."/>
            <person name="Smanski M.J."/>
            <person name="Chevrette M.G."/>
            <person name="De Carvalho L.P.S."/>
            <person name="Shen B."/>
        </authorList>
    </citation>
    <scope>NUCLEOTIDE SEQUENCE [LARGE SCALE GENOMIC DNA]</scope>
    <source>
        <strain evidence="2 3">NPDC053399</strain>
    </source>
</reference>
<dbReference type="InterPro" id="IPR027304">
    <property type="entry name" value="Trigger_fact/SurA_dom_sf"/>
</dbReference>
<evidence type="ECO:0000313" key="2">
    <source>
        <dbReference type="EMBL" id="MFI9105626.1"/>
    </source>
</evidence>
<dbReference type="Pfam" id="PF13623">
    <property type="entry name" value="SurA_N_2"/>
    <property type="match status" value="1"/>
</dbReference>
<proteinExistence type="predicted"/>
<feature type="chain" id="PRO_5046363184" evidence="1">
    <location>
        <begin position="24"/>
        <end position="213"/>
    </location>
</feature>
<accession>A0ABW8CJS9</accession>
<keyword evidence="3" id="KW-1185">Reference proteome</keyword>
<organism evidence="2 3">
    <name type="scientific">Streptomyces fildesensis</name>
    <dbReference type="NCBI Taxonomy" id="375757"/>
    <lineage>
        <taxon>Bacteria</taxon>
        <taxon>Bacillati</taxon>
        <taxon>Actinomycetota</taxon>
        <taxon>Actinomycetes</taxon>
        <taxon>Kitasatosporales</taxon>
        <taxon>Streptomycetaceae</taxon>
        <taxon>Streptomyces</taxon>
    </lineage>
</organism>
<dbReference type="Proteomes" id="UP001614394">
    <property type="component" value="Unassembled WGS sequence"/>
</dbReference>
<sequence length="213" mass="22044">MVRRRTAVSLAAAALVAMTPVISACGTPHAGAAAVVENETISVSDLQSKVNAVRTAQEKSPQSAALIEGSSDLTSQTLSTMVVTRLLDRVAKDAGVTVTRSDIGQMRKALEAQSGGPDALAPALLEKYNVAPSEIDAFCRLQVEAGKIISSLGVEPGSDGGSAALNQLLAKTGKDMKIDVNPRYGTWDVQNARLGATHEPWLAPVATAPVQSA</sequence>
<dbReference type="SUPFAM" id="SSF109998">
    <property type="entry name" value="Triger factor/SurA peptide-binding domain-like"/>
    <property type="match status" value="1"/>
</dbReference>
<keyword evidence="1" id="KW-0732">Signal</keyword>
<protein>
    <submittedName>
        <fullName evidence="2">SurA N-terminal domain-containing protein</fullName>
    </submittedName>
</protein>